<dbReference type="SUPFAM" id="SSF88659">
    <property type="entry name" value="Sigma3 and sigma4 domains of RNA polymerase sigma factors"/>
    <property type="match status" value="1"/>
</dbReference>
<organism evidence="8 9">
    <name type="scientific">Agaribacter marinus</name>
    <dbReference type="NCBI Taxonomy" id="1431249"/>
    <lineage>
        <taxon>Bacteria</taxon>
        <taxon>Pseudomonadati</taxon>
        <taxon>Pseudomonadota</taxon>
        <taxon>Gammaproteobacteria</taxon>
        <taxon>Alteromonadales</taxon>
        <taxon>Alteromonadaceae</taxon>
        <taxon>Agaribacter</taxon>
    </lineage>
</organism>
<comment type="caution">
    <text evidence="8">The sequence shown here is derived from an EMBL/GenBank/DDBJ whole genome shotgun (WGS) entry which is preliminary data.</text>
</comment>
<evidence type="ECO:0000256" key="1">
    <source>
        <dbReference type="ARBA" id="ARBA00010641"/>
    </source>
</evidence>
<dbReference type="GO" id="GO:0016987">
    <property type="term" value="F:sigma factor activity"/>
    <property type="evidence" value="ECO:0007669"/>
    <property type="project" value="UniProtKB-KW"/>
</dbReference>
<evidence type="ECO:0000313" key="8">
    <source>
        <dbReference type="EMBL" id="GLR69460.1"/>
    </source>
</evidence>
<dbReference type="PANTHER" id="PTHR43133">
    <property type="entry name" value="RNA POLYMERASE ECF-TYPE SIGMA FACTO"/>
    <property type="match status" value="1"/>
</dbReference>
<evidence type="ECO:0000256" key="2">
    <source>
        <dbReference type="ARBA" id="ARBA00023015"/>
    </source>
</evidence>
<dbReference type="InterPro" id="IPR013324">
    <property type="entry name" value="RNA_pol_sigma_r3/r4-like"/>
</dbReference>
<dbReference type="NCBIfam" id="TIGR02937">
    <property type="entry name" value="sigma70-ECF"/>
    <property type="match status" value="1"/>
</dbReference>
<reference evidence="8" key="1">
    <citation type="journal article" date="2014" name="Int. J. Syst. Evol. Microbiol.">
        <title>Complete genome sequence of Corynebacterium casei LMG S-19264T (=DSM 44701T), isolated from a smear-ripened cheese.</title>
        <authorList>
            <consortium name="US DOE Joint Genome Institute (JGI-PGF)"/>
            <person name="Walter F."/>
            <person name="Albersmeier A."/>
            <person name="Kalinowski J."/>
            <person name="Ruckert C."/>
        </authorList>
    </citation>
    <scope>NUCLEOTIDE SEQUENCE</scope>
    <source>
        <strain evidence="8">NBRC 110023</strain>
    </source>
</reference>
<dbReference type="InterPro" id="IPR036388">
    <property type="entry name" value="WH-like_DNA-bd_sf"/>
</dbReference>
<proteinExistence type="inferred from homology"/>
<accession>A0AA37T0T1</accession>
<keyword evidence="4" id="KW-0238">DNA-binding</keyword>
<dbReference type="AlphaFoldDB" id="A0AA37T0T1"/>
<feature type="domain" description="RNA polymerase sigma-70 region 2" evidence="6">
    <location>
        <begin position="24"/>
        <end position="90"/>
    </location>
</feature>
<dbReference type="InterPro" id="IPR013325">
    <property type="entry name" value="RNA_pol_sigma_r2"/>
</dbReference>
<comment type="similarity">
    <text evidence="1">Belongs to the sigma-70 factor family. ECF subfamily.</text>
</comment>
<dbReference type="GO" id="GO:0003677">
    <property type="term" value="F:DNA binding"/>
    <property type="evidence" value="ECO:0007669"/>
    <property type="project" value="UniProtKB-KW"/>
</dbReference>
<dbReference type="InterPro" id="IPR013249">
    <property type="entry name" value="RNA_pol_sigma70_r4_t2"/>
</dbReference>
<name>A0AA37T0T1_9ALTE</name>
<evidence type="ECO:0000259" key="7">
    <source>
        <dbReference type="Pfam" id="PF08281"/>
    </source>
</evidence>
<feature type="domain" description="RNA polymerase sigma factor 70 region 4 type 2" evidence="7">
    <location>
        <begin position="112"/>
        <end position="163"/>
    </location>
</feature>
<dbReference type="CDD" id="cd06171">
    <property type="entry name" value="Sigma70_r4"/>
    <property type="match status" value="1"/>
</dbReference>
<keyword evidence="3" id="KW-0731">Sigma factor</keyword>
<evidence type="ECO:0000313" key="9">
    <source>
        <dbReference type="Proteomes" id="UP001156601"/>
    </source>
</evidence>
<dbReference type="SUPFAM" id="SSF88946">
    <property type="entry name" value="Sigma2 domain of RNA polymerase sigma factors"/>
    <property type="match status" value="1"/>
</dbReference>
<evidence type="ECO:0000259" key="6">
    <source>
        <dbReference type="Pfam" id="PF04542"/>
    </source>
</evidence>
<dbReference type="InterPro" id="IPR014284">
    <property type="entry name" value="RNA_pol_sigma-70_dom"/>
</dbReference>
<evidence type="ECO:0000256" key="5">
    <source>
        <dbReference type="ARBA" id="ARBA00023163"/>
    </source>
</evidence>
<dbReference type="Proteomes" id="UP001156601">
    <property type="component" value="Unassembled WGS sequence"/>
</dbReference>
<evidence type="ECO:0000256" key="4">
    <source>
        <dbReference type="ARBA" id="ARBA00023125"/>
    </source>
</evidence>
<keyword evidence="5" id="KW-0804">Transcription</keyword>
<dbReference type="InterPro" id="IPR007627">
    <property type="entry name" value="RNA_pol_sigma70_r2"/>
</dbReference>
<dbReference type="RefSeq" id="WP_284215792.1">
    <property type="nucleotide sequence ID" value="NZ_BSOT01000005.1"/>
</dbReference>
<dbReference type="Gene3D" id="1.10.10.10">
    <property type="entry name" value="Winged helix-like DNA-binding domain superfamily/Winged helix DNA-binding domain"/>
    <property type="match status" value="1"/>
</dbReference>
<dbReference type="Pfam" id="PF08281">
    <property type="entry name" value="Sigma70_r4_2"/>
    <property type="match status" value="1"/>
</dbReference>
<keyword evidence="9" id="KW-1185">Reference proteome</keyword>
<gene>
    <name evidence="8" type="primary">rpoE_1</name>
    <name evidence="8" type="ORF">GCM10007852_03680</name>
</gene>
<evidence type="ECO:0000256" key="3">
    <source>
        <dbReference type="ARBA" id="ARBA00023082"/>
    </source>
</evidence>
<reference evidence="8" key="2">
    <citation type="submission" date="2023-01" db="EMBL/GenBank/DDBJ databases">
        <title>Draft genome sequence of Agaribacter marinus strain NBRC 110023.</title>
        <authorList>
            <person name="Sun Q."/>
            <person name="Mori K."/>
        </authorList>
    </citation>
    <scope>NUCLEOTIDE SEQUENCE</scope>
    <source>
        <strain evidence="8">NBRC 110023</strain>
    </source>
</reference>
<dbReference type="Gene3D" id="1.10.1740.10">
    <property type="match status" value="1"/>
</dbReference>
<dbReference type="PANTHER" id="PTHR43133:SF8">
    <property type="entry name" value="RNA POLYMERASE SIGMA FACTOR HI_1459-RELATED"/>
    <property type="match status" value="1"/>
</dbReference>
<keyword evidence="2" id="KW-0805">Transcription regulation</keyword>
<protein>
    <submittedName>
        <fullName evidence="8">RNA polymerase sigma factor</fullName>
    </submittedName>
</protein>
<dbReference type="InterPro" id="IPR039425">
    <property type="entry name" value="RNA_pol_sigma-70-like"/>
</dbReference>
<sequence length="169" mass="19795">MLQSELDLLVMSTKRGNQAAFNALINHFHRPLTHYALKLCGDPELAKDAVQETWISTAKQIRKLNDPKAFRCWLYKTLKWRVTDAVRKQPRIESFTYSDATYDDETNDEKSELLKMIAQLPINEQEIVHLFYFCEMKLAEIANLQDVPLGTVKSRLDRARKQLHVIYQR</sequence>
<dbReference type="GO" id="GO:0006352">
    <property type="term" value="P:DNA-templated transcription initiation"/>
    <property type="evidence" value="ECO:0007669"/>
    <property type="project" value="InterPro"/>
</dbReference>
<dbReference type="Pfam" id="PF04542">
    <property type="entry name" value="Sigma70_r2"/>
    <property type="match status" value="1"/>
</dbReference>
<dbReference type="EMBL" id="BSOT01000005">
    <property type="protein sequence ID" value="GLR69460.1"/>
    <property type="molecule type" value="Genomic_DNA"/>
</dbReference>